<keyword evidence="2" id="KW-1185">Reference proteome</keyword>
<dbReference type="SUPFAM" id="SSF53448">
    <property type="entry name" value="Nucleotide-diphospho-sugar transferases"/>
    <property type="match status" value="1"/>
</dbReference>
<accession>A0ABR6XPK2</accession>
<dbReference type="PANTHER" id="PTHR34496:SF10">
    <property type="entry name" value="GLCNAC TRANSFERASE"/>
    <property type="match status" value="1"/>
</dbReference>
<dbReference type="RefSeq" id="WP_186890427.1">
    <property type="nucleotide sequence ID" value="NZ_JACOFU010000002.1"/>
</dbReference>
<evidence type="ECO:0008006" key="3">
    <source>
        <dbReference type="Google" id="ProtNLM"/>
    </source>
</evidence>
<dbReference type="PANTHER" id="PTHR34496">
    <property type="entry name" value="GLCNAC TRANSFERASE-RELATED"/>
    <property type="match status" value="1"/>
</dbReference>
<dbReference type="Gene3D" id="3.90.550.10">
    <property type="entry name" value="Spore Coat Polysaccharide Biosynthesis Protein SpsA, Chain A"/>
    <property type="match status" value="1"/>
</dbReference>
<organism evidence="1 2">
    <name type="scientific">Undibacterium amnicola</name>
    <dbReference type="NCBI Taxonomy" id="1834038"/>
    <lineage>
        <taxon>Bacteria</taxon>
        <taxon>Pseudomonadati</taxon>
        <taxon>Pseudomonadota</taxon>
        <taxon>Betaproteobacteria</taxon>
        <taxon>Burkholderiales</taxon>
        <taxon>Oxalobacteraceae</taxon>
        <taxon>Undibacterium</taxon>
    </lineage>
</organism>
<proteinExistence type="predicted"/>
<comment type="caution">
    <text evidence="1">The sequence shown here is derived from an EMBL/GenBank/DDBJ whole genome shotgun (WGS) entry which is preliminary data.</text>
</comment>
<dbReference type="InterPro" id="IPR021067">
    <property type="entry name" value="Glycosyltransferase"/>
</dbReference>
<sequence>MSIFVSVASYCDDLLDSTIESIFQQADNPNEIFVGVIDQNFQRNIRISMSKYAHHVRYVHIDFRESRGVCWARNLASTLYQNEDWYFQIDAHTLFDKAWDSYLISLAKSCQHINSKVILSSYPNPFIIENGQFKKKPIWDRVIVHALDANSSFNEKSAFLQFRGISIDRREPIIGGHLAAGNIFARGDLFHEVPYDPFLYFREEEQSLSVRSFTHGWSIFHYANIPVYHLYSQANAVDKSKTLHWDMTHQEQRINNCCVKYNEISKARFNILMSDSSNLGIYGHGRMRTLKDYAACFGIDYIQRQISPIAYVHNQDR</sequence>
<dbReference type="Pfam" id="PF11397">
    <property type="entry name" value="GlcNAc"/>
    <property type="match status" value="2"/>
</dbReference>
<name>A0ABR6XPK2_9BURK</name>
<dbReference type="Proteomes" id="UP000643610">
    <property type="component" value="Unassembled WGS sequence"/>
</dbReference>
<dbReference type="EMBL" id="JACOFU010000002">
    <property type="protein sequence ID" value="MBC3831431.1"/>
    <property type="molecule type" value="Genomic_DNA"/>
</dbReference>
<dbReference type="InterPro" id="IPR029044">
    <property type="entry name" value="Nucleotide-diphossugar_trans"/>
</dbReference>
<evidence type="ECO:0000313" key="1">
    <source>
        <dbReference type="EMBL" id="MBC3831431.1"/>
    </source>
</evidence>
<reference evidence="1 2" key="1">
    <citation type="submission" date="2020-08" db="EMBL/GenBank/DDBJ databases">
        <title>Novel species isolated from subtropical streams in China.</title>
        <authorList>
            <person name="Lu H."/>
        </authorList>
    </citation>
    <scope>NUCLEOTIDE SEQUENCE [LARGE SCALE GENOMIC DNA]</scope>
    <source>
        <strain evidence="1 2">KCTC 52442</strain>
    </source>
</reference>
<protein>
    <recommendedName>
        <fullName evidence="3">Glycosyltransferase</fullName>
    </recommendedName>
</protein>
<evidence type="ECO:0000313" key="2">
    <source>
        <dbReference type="Proteomes" id="UP000643610"/>
    </source>
</evidence>
<gene>
    <name evidence="1" type="ORF">H8K33_07915</name>
</gene>